<evidence type="ECO:0000256" key="2">
    <source>
        <dbReference type="ARBA" id="ARBA00022525"/>
    </source>
</evidence>
<gene>
    <name evidence="8" type="ORF">NHX12_018696</name>
</gene>
<dbReference type="InterPro" id="IPR022327">
    <property type="entry name" value="IGFBP-4"/>
</dbReference>
<dbReference type="GO" id="GO:0031995">
    <property type="term" value="F:insulin-like growth factor II binding"/>
    <property type="evidence" value="ECO:0007669"/>
    <property type="project" value="TreeGrafter"/>
</dbReference>
<organism evidence="8 9">
    <name type="scientific">Muraenolepis orangiensis</name>
    <name type="common">Patagonian moray cod</name>
    <dbReference type="NCBI Taxonomy" id="630683"/>
    <lineage>
        <taxon>Eukaryota</taxon>
        <taxon>Metazoa</taxon>
        <taxon>Chordata</taxon>
        <taxon>Craniata</taxon>
        <taxon>Vertebrata</taxon>
        <taxon>Euteleostomi</taxon>
        <taxon>Actinopterygii</taxon>
        <taxon>Neopterygii</taxon>
        <taxon>Teleostei</taxon>
        <taxon>Neoteleostei</taxon>
        <taxon>Acanthomorphata</taxon>
        <taxon>Zeiogadaria</taxon>
        <taxon>Gadariae</taxon>
        <taxon>Gadiformes</taxon>
        <taxon>Muraenolepidoidei</taxon>
        <taxon>Muraenolepididae</taxon>
        <taxon>Muraenolepis</taxon>
    </lineage>
</organism>
<accession>A0A9Q0EYL0</accession>
<keyword evidence="9" id="KW-1185">Reference proteome</keyword>
<dbReference type="SUPFAM" id="SSF57610">
    <property type="entry name" value="Thyroglobulin type-1 domain"/>
    <property type="match status" value="1"/>
</dbReference>
<sequence>MNRQDEIIPEHPNNSNIRCSLQDKRCIQKTLARHPPKSTNQRSNNAREDPRASLAPCRAELQRALERLASNTRTHEDLYSFPIPNCDKNGDFHTKQCHPARDGQRGKCWCVDQKTGMRLPGPLELRGELDCHQLMTATLRV</sequence>
<dbReference type="PRINTS" id="PR01980">
    <property type="entry name" value="IGFBPFAMILY4"/>
</dbReference>
<dbReference type="OrthoDB" id="8477465at2759"/>
<dbReference type="Gene3D" id="4.10.800.10">
    <property type="entry name" value="Thyroglobulin type-1"/>
    <property type="match status" value="1"/>
</dbReference>
<keyword evidence="4" id="KW-0340">Growth factor binding</keyword>
<evidence type="ECO:0000256" key="3">
    <source>
        <dbReference type="ARBA" id="ARBA00023157"/>
    </source>
</evidence>
<evidence type="ECO:0000259" key="7">
    <source>
        <dbReference type="PROSITE" id="PS51162"/>
    </source>
</evidence>
<keyword evidence="2" id="KW-0964">Secreted</keyword>
<dbReference type="InterPro" id="IPR000716">
    <property type="entry name" value="Thyroglobulin_1"/>
</dbReference>
<dbReference type="InterPro" id="IPR036857">
    <property type="entry name" value="Thyroglobulin_1_sf"/>
</dbReference>
<reference evidence="8" key="1">
    <citation type="submission" date="2022-07" db="EMBL/GenBank/DDBJ databases">
        <title>Chromosome-level genome of Muraenolepis orangiensis.</title>
        <authorList>
            <person name="Kim J."/>
        </authorList>
    </citation>
    <scope>NUCLEOTIDE SEQUENCE</scope>
    <source>
        <strain evidence="8">KU_S4_2022</strain>
        <tissue evidence="8">Muscle</tissue>
    </source>
</reference>
<feature type="region of interest" description="Disordered" evidence="6">
    <location>
        <begin position="31"/>
        <end position="54"/>
    </location>
</feature>
<name>A0A9Q0EYL0_9TELE</name>
<comment type="subcellular location">
    <subcellularLocation>
        <location evidence="1">Secreted</location>
    </subcellularLocation>
</comment>
<proteinExistence type="predicted"/>
<protein>
    <recommendedName>
        <fullName evidence="7">Thyroglobulin type-1 domain-containing protein</fullName>
    </recommendedName>
</protein>
<comment type="caution">
    <text evidence="5">Lacks conserved residue(s) required for the propagation of feature annotation.</text>
</comment>
<evidence type="ECO:0000256" key="5">
    <source>
        <dbReference type="PROSITE-ProRule" id="PRU00500"/>
    </source>
</evidence>
<dbReference type="EMBL" id="JANIIK010000034">
    <property type="protein sequence ID" value="KAJ3615128.1"/>
    <property type="molecule type" value="Genomic_DNA"/>
</dbReference>
<dbReference type="GO" id="GO:0005615">
    <property type="term" value="C:extracellular space"/>
    <property type="evidence" value="ECO:0007669"/>
    <property type="project" value="TreeGrafter"/>
</dbReference>
<evidence type="ECO:0000313" key="9">
    <source>
        <dbReference type="Proteomes" id="UP001148018"/>
    </source>
</evidence>
<feature type="domain" description="Thyroglobulin type-1" evidence="7">
    <location>
        <begin position="54"/>
        <end position="131"/>
    </location>
</feature>
<dbReference type="Proteomes" id="UP001148018">
    <property type="component" value="Unassembled WGS sequence"/>
</dbReference>
<dbReference type="PRINTS" id="PR01976">
    <property type="entry name" value="IGFBPFAMILY"/>
</dbReference>
<evidence type="ECO:0000256" key="6">
    <source>
        <dbReference type="SAM" id="MobiDB-lite"/>
    </source>
</evidence>
<dbReference type="GO" id="GO:0031994">
    <property type="term" value="F:insulin-like growth factor I binding"/>
    <property type="evidence" value="ECO:0007669"/>
    <property type="project" value="TreeGrafter"/>
</dbReference>
<dbReference type="SMART" id="SM00211">
    <property type="entry name" value="TY"/>
    <property type="match status" value="1"/>
</dbReference>
<comment type="caution">
    <text evidence="8">The sequence shown here is derived from an EMBL/GenBank/DDBJ whole genome shotgun (WGS) entry which is preliminary data.</text>
</comment>
<dbReference type="CDD" id="cd00191">
    <property type="entry name" value="TY"/>
    <property type="match status" value="1"/>
</dbReference>
<dbReference type="PROSITE" id="PS51162">
    <property type="entry name" value="THYROGLOBULIN_1_2"/>
    <property type="match status" value="1"/>
</dbReference>
<dbReference type="PANTHER" id="PTHR11551">
    <property type="entry name" value="INSULIN-LIKE GROWTH FACTOR BINDING PROTEIN"/>
    <property type="match status" value="1"/>
</dbReference>
<evidence type="ECO:0000256" key="1">
    <source>
        <dbReference type="ARBA" id="ARBA00004613"/>
    </source>
</evidence>
<dbReference type="AlphaFoldDB" id="A0A9Q0EYL0"/>
<dbReference type="PANTHER" id="PTHR11551:SF7">
    <property type="entry name" value="INSULIN-LIKE GROWTH FACTOR-BINDING PROTEIN 4"/>
    <property type="match status" value="1"/>
</dbReference>
<dbReference type="InterPro" id="IPR022321">
    <property type="entry name" value="IGFBP_1-6_chordata"/>
</dbReference>
<dbReference type="GO" id="GO:0043567">
    <property type="term" value="P:regulation of insulin-like growth factor receptor signaling pathway"/>
    <property type="evidence" value="ECO:0007669"/>
    <property type="project" value="TreeGrafter"/>
</dbReference>
<keyword evidence="3" id="KW-1015">Disulfide bond</keyword>
<dbReference type="Pfam" id="PF00086">
    <property type="entry name" value="Thyroglobulin_1"/>
    <property type="match status" value="1"/>
</dbReference>
<dbReference type="FunFam" id="4.10.800.10:FF:000002">
    <property type="entry name" value="Insulin-like growth factor-binding protein 2"/>
    <property type="match status" value="1"/>
</dbReference>
<evidence type="ECO:0000313" key="8">
    <source>
        <dbReference type="EMBL" id="KAJ3615128.1"/>
    </source>
</evidence>
<evidence type="ECO:0000256" key="4">
    <source>
        <dbReference type="ARBA" id="ARBA00023183"/>
    </source>
</evidence>